<organism evidence="1 2">
    <name type="scientific">Cymbomonas tetramitiformis</name>
    <dbReference type="NCBI Taxonomy" id="36881"/>
    <lineage>
        <taxon>Eukaryota</taxon>
        <taxon>Viridiplantae</taxon>
        <taxon>Chlorophyta</taxon>
        <taxon>Pyramimonadophyceae</taxon>
        <taxon>Pyramimonadales</taxon>
        <taxon>Pyramimonadaceae</taxon>
        <taxon>Cymbomonas</taxon>
    </lineage>
</organism>
<dbReference type="EMBL" id="LGRX02002269">
    <property type="protein sequence ID" value="KAK3284486.1"/>
    <property type="molecule type" value="Genomic_DNA"/>
</dbReference>
<reference evidence="1 2" key="1">
    <citation type="journal article" date="2015" name="Genome Biol. Evol.">
        <title>Comparative Genomics of a Bacterivorous Green Alga Reveals Evolutionary Causalities and Consequences of Phago-Mixotrophic Mode of Nutrition.</title>
        <authorList>
            <person name="Burns J.A."/>
            <person name="Paasch A."/>
            <person name="Narechania A."/>
            <person name="Kim E."/>
        </authorList>
    </citation>
    <scope>NUCLEOTIDE SEQUENCE [LARGE SCALE GENOMIC DNA]</scope>
    <source>
        <strain evidence="1 2">PLY_AMNH</strain>
    </source>
</reference>
<protein>
    <submittedName>
        <fullName evidence="1">Uncharacterized protein</fullName>
    </submittedName>
</protein>
<name>A0AAE0GUT4_9CHLO</name>
<accession>A0AAE0GUT4</accession>
<evidence type="ECO:0000313" key="1">
    <source>
        <dbReference type="EMBL" id="KAK3284486.1"/>
    </source>
</evidence>
<evidence type="ECO:0000313" key="2">
    <source>
        <dbReference type="Proteomes" id="UP001190700"/>
    </source>
</evidence>
<dbReference type="AlphaFoldDB" id="A0AAE0GUT4"/>
<proteinExistence type="predicted"/>
<comment type="caution">
    <text evidence="1">The sequence shown here is derived from an EMBL/GenBank/DDBJ whole genome shotgun (WGS) entry which is preliminary data.</text>
</comment>
<sequence>MVIVRVADEGRDASLSVGGRECSVSNAALQCSTGTPLIQKVFDNYQGTRATFSTSRTARIAVGMGRGNSMDSAQLPLTQIMVLDRALDDDEFGQLYNDGTGNSSIPANILPHVVAWYPMQQNWWEDIARSRAHLSERWMRTVKDRVGGYYILNRNIPSWFESEYVIARNEPGDGSLFFARVANASADYRLWGMGASHGMLNVAPVEYQAWQSTDDVPTTILDECGGELVHTVARVGANRTHVESYGHFQIKMCPGDRLNLVWAGYHNVRETESADCASDGLREVVGFQSSGYQHTFAFEDLAPSRAGAVRYYRCDIHCGATASRFEVSMDEDCEHMNTTYRVALASQSYVTGVQYDVGYLPRSTKVRVAMSGDPVGAGLFDMARPLKSTTPVLATSEASLLTTELRVVFDEERWLDQPNAASVLTEYDGSRVTNGGILRVYGCASPPAYAAYPYLSQSPALVDPAEEQVANSVHAGNFVPDGNCATLRFQDDVYFHQELGYGYRHLLANGDQLVAYGTELQAADGLTSLCSSLLLDSDAPEHTRYAPVSANDYNLRMASASAPCVSVVSDEYDLGGDVKYMLTDASGARSPLADGDRLYTRAHSANQACPAALFDNRAYDAHEGYLQSEEDAPFEVIYAFGKGARELAAVQLYGSQRIHKRD</sequence>
<keyword evidence="2" id="KW-1185">Reference proteome</keyword>
<gene>
    <name evidence="1" type="ORF">CYMTET_7864</name>
</gene>
<dbReference type="Proteomes" id="UP001190700">
    <property type="component" value="Unassembled WGS sequence"/>
</dbReference>